<dbReference type="Proteomes" id="UP000596827">
    <property type="component" value="Unassembled WGS sequence"/>
</dbReference>
<reference evidence="1" key="1">
    <citation type="submission" date="2020-08" db="EMBL/GenBank/DDBJ databases">
        <title>Ramlibacter sp. GTP1 16S ribosomal RNA gene genome sequencing and assembly.</title>
        <authorList>
            <person name="Kang M."/>
        </authorList>
    </citation>
    <scope>NUCLEOTIDE SEQUENCE</scope>
    <source>
        <strain evidence="1">GTP1</strain>
    </source>
</reference>
<organism evidence="1 2">
    <name type="scientific">Ramlibacter albus</name>
    <dbReference type="NCBI Taxonomy" id="2079448"/>
    <lineage>
        <taxon>Bacteria</taxon>
        <taxon>Pseudomonadati</taxon>
        <taxon>Pseudomonadota</taxon>
        <taxon>Betaproteobacteria</taxon>
        <taxon>Burkholderiales</taxon>
        <taxon>Comamonadaceae</taxon>
        <taxon>Ramlibacter</taxon>
    </lineage>
</organism>
<name>A0A923M5Z4_9BURK</name>
<evidence type="ECO:0000313" key="2">
    <source>
        <dbReference type="Proteomes" id="UP000596827"/>
    </source>
</evidence>
<proteinExistence type="predicted"/>
<dbReference type="EMBL" id="JACORU010000001">
    <property type="protein sequence ID" value="MBC5763319.1"/>
    <property type="molecule type" value="Genomic_DNA"/>
</dbReference>
<protein>
    <submittedName>
        <fullName evidence="1">Uncharacterized protein</fullName>
    </submittedName>
</protein>
<gene>
    <name evidence="1" type="ORF">H8R02_02570</name>
</gene>
<dbReference type="AlphaFoldDB" id="A0A923M5Z4"/>
<keyword evidence="2" id="KW-1185">Reference proteome</keyword>
<accession>A0A923M5Z4</accession>
<comment type="caution">
    <text evidence="1">The sequence shown here is derived from an EMBL/GenBank/DDBJ whole genome shotgun (WGS) entry which is preliminary data.</text>
</comment>
<dbReference type="RefSeq" id="WP_187079773.1">
    <property type="nucleotide sequence ID" value="NZ_JACORU010000001.1"/>
</dbReference>
<evidence type="ECO:0000313" key="1">
    <source>
        <dbReference type="EMBL" id="MBC5763319.1"/>
    </source>
</evidence>
<sequence>MIPSHKAEQAAIARQLLEALARYDRDLSLLVARGLDAELAQRVSEQFDLMRSYSTALPTLSVTWVELLISRFDMTHAMWSNRNGGTTHRVAKLHAYHRSIIDEARRKCGACIAAAALRDGQAPPAAPTSPAPL</sequence>